<dbReference type="InterPro" id="IPR000917">
    <property type="entry name" value="Sulfatase_N"/>
</dbReference>
<gene>
    <name evidence="2" type="ORF">V8G58_07040</name>
</gene>
<dbReference type="PROSITE" id="PS51257">
    <property type="entry name" value="PROKAR_LIPOPROTEIN"/>
    <property type="match status" value="1"/>
</dbReference>
<dbReference type="Proteomes" id="UP001610100">
    <property type="component" value="Unassembled WGS sequence"/>
</dbReference>
<dbReference type="Gene3D" id="3.40.720.10">
    <property type="entry name" value="Alkaline Phosphatase, subunit A"/>
    <property type="match status" value="1"/>
</dbReference>
<dbReference type="PANTHER" id="PTHR43108">
    <property type="entry name" value="N-ACETYLGLUCOSAMINE-6-SULFATASE FAMILY MEMBER"/>
    <property type="match status" value="1"/>
</dbReference>
<dbReference type="InterPro" id="IPR017850">
    <property type="entry name" value="Alkaline_phosphatase_core_sf"/>
</dbReference>
<dbReference type="EMBL" id="JBAWKB010000002">
    <property type="protein sequence ID" value="MFH6771687.1"/>
    <property type="molecule type" value="Genomic_DNA"/>
</dbReference>
<reference evidence="2 3" key="1">
    <citation type="submission" date="2024-02" db="EMBL/GenBank/DDBJ databases">
        <title>A Gaetbulibacter species isolated from tidal flats and genomic insights of their niches.</title>
        <authorList>
            <person name="Ye Y."/>
        </authorList>
    </citation>
    <scope>NUCLEOTIDE SEQUENCE [LARGE SCALE GENOMIC DNA]</scope>
    <source>
        <strain evidence="2 3">KYW382</strain>
    </source>
</reference>
<evidence type="ECO:0000313" key="2">
    <source>
        <dbReference type="EMBL" id="MFH6771687.1"/>
    </source>
</evidence>
<dbReference type="CDD" id="cd16031">
    <property type="entry name" value="G6S_like"/>
    <property type="match status" value="1"/>
</dbReference>
<dbReference type="Pfam" id="PF00884">
    <property type="entry name" value="Sulfatase"/>
    <property type="match status" value="1"/>
</dbReference>
<dbReference type="SUPFAM" id="SSF53649">
    <property type="entry name" value="Alkaline phosphatase-like"/>
    <property type="match status" value="1"/>
</dbReference>
<evidence type="ECO:0000313" key="3">
    <source>
        <dbReference type="Proteomes" id="UP001610100"/>
    </source>
</evidence>
<comment type="caution">
    <text evidence="2">The sequence shown here is derived from an EMBL/GenBank/DDBJ whole genome shotgun (WGS) entry which is preliminary data.</text>
</comment>
<dbReference type="RefSeq" id="WP_344740848.1">
    <property type="nucleotide sequence ID" value="NZ_BAABAY010000002.1"/>
</dbReference>
<proteinExistence type="predicted"/>
<accession>A0ABW7N2G4</accession>
<dbReference type="PANTHER" id="PTHR43108:SF6">
    <property type="entry name" value="N-SULPHOGLUCOSAMINE SULPHOHYDROLASE"/>
    <property type="match status" value="1"/>
</dbReference>
<protein>
    <submittedName>
        <fullName evidence="2">Sulfatase</fullName>
    </submittedName>
</protein>
<feature type="domain" description="Sulfatase N-terminal" evidence="1">
    <location>
        <begin position="37"/>
        <end position="366"/>
    </location>
</feature>
<name>A0ABW7N2G4_9FLAO</name>
<sequence length="465" mass="53429">MKPWNKIVLVFSILVALIFSCQSKNKNSKNNNESKRPNIIFLLTDDQRWDALGAMGNTIISTPHLDSLAHHGFLFKNAYVTTSICCVSRASILSGQYESRHGINDFNTSFSKKAFLKTYPALLKNEGYTVGFIGKYGVGAPYNQPKDFFDYWACTNKHQPDYDNVTRKGNYIHYTDIVGNDINSFLNSINTKKPFCLSVSFKAPHVQDNDPRQFIPKKEYSDLYKTDSISLPETVKEKYWDAFPAFFKTNKNIGRIRWKKRFNSYSAFKKSVKNYYRLITGVDDVIGNLLSELKAKQIDKNTVIILLGDNGMFLGEHGLAGKWYGYEESIRVPLIIYDPRISQRGKVINKIALNIDIAPTILGLANMPIPDSIQGVNLMEYIKKDQGRPDFFYEHTFLHSPAIPNSEGVVSENFKYLNYIEHNYEELFDLKKDPNETTNLVNDPQYRDTLLLERKRYSALKEQVK</sequence>
<evidence type="ECO:0000259" key="1">
    <source>
        <dbReference type="Pfam" id="PF00884"/>
    </source>
</evidence>
<keyword evidence="3" id="KW-1185">Reference proteome</keyword>
<organism evidence="2 3">
    <name type="scientific">Gaetbulibacter aestuarii</name>
    <dbReference type="NCBI Taxonomy" id="1502358"/>
    <lineage>
        <taxon>Bacteria</taxon>
        <taxon>Pseudomonadati</taxon>
        <taxon>Bacteroidota</taxon>
        <taxon>Flavobacteriia</taxon>
        <taxon>Flavobacteriales</taxon>
        <taxon>Flavobacteriaceae</taxon>
        <taxon>Gaetbulibacter</taxon>
    </lineage>
</organism>